<evidence type="ECO:0000256" key="2">
    <source>
        <dbReference type="ARBA" id="ARBA00023163"/>
    </source>
</evidence>
<evidence type="ECO:0000313" key="7">
    <source>
        <dbReference type="Proteomes" id="UP000283805"/>
    </source>
</evidence>
<reference evidence="6 7" key="1">
    <citation type="submission" date="2018-09" db="EMBL/GenBank/DDBJ databases">
        <title>Genomic Encyclopedia of Archaeal and Bacterial Type Strains, Phase II (KMG-II): from individual species to whole genera.</title>
        <authorList>
            <person name="Goeker M."/>
        </authorList>
    </citation>
    <scope>NUCLEOTIDE SEQUENCE [LARGE SCALE GENOMIC DNA]</scope>
    <source>
        <strain evidence="6 7">DSM 13151</strain>
    </source>
</reference>
<organism evidence="6 7">
    <name type="scientific">Halopiger aswanensis</name>
    <dbReference type="NCBI Taxonomy" id="148449"/>
    <lineage>
        <taxon>Archaea</taxon>
        <taxon>Methanobacteriati</taxon>
        <taxon>Methanobacteriota</taxon>
        <taxon>Stenosarchaea group</taxon>
        <taxon>Halobacteria</taxon>
        <taxon>Halobacteriales</taxon>
        <taxon>Natrialbaceae</taxon>
        <taxon>Halopiger</taxon>
    </lineage>
</organism>
<dbReference type="InterPro" id="IPR031803">
    <property type="entry name" value="BAT_GAF/HTH-assoc"/>
</dbReference>
<proteinExistence type="predicted"/>
<evidence type="ECO:0000259" key="4">
    <source>
        <dbReference type="Pfam" id="PF04967"/>
    </source>
</evidence>
<keyword evidence="7" id="KW-1185">Reference proteome</keyword>
<dbReference type="Pfam" id="PF15915">
    <property type="entry name" value="BAT"/>
    <property type="match status" value="1"/>
</dbReference>
<feature type="region of interest" description="Disordered" evidence="3">
    <location>
        <begin position="30"/>
        <end position="51"/>
    </location>
</feature>
<dbReference type="AlphaFoldDB" id="A0A419WQH3"/>
<evidence type="ECO:0000259" key="5">
    <source>
        <dbReference type="Pfam" id="PF15915"/>
    </source>
</evidence>
<evidence type="ECO:0000256" key="1">
    <source>
        <dbReference type="ARBA" id="ARBA00023015"/>
    </source>
</evidence>
<evidence type="ECO:0000313" key="6">
    <source>
        <dbReference type="EMBL" id="RKD97664.1"/>
    </source>
</evidence>
<keyword evidence="2" id="KW-0804">Transcription</keyword>
<feature type="region of interest" description="Disordered" evidence="3">
    <location>
        <begin position="273"/>
        <end position="318"/>
    </location>
</feature>
<dbReference type="EMBL" id="RAPO01000001">
    <property type="protein sequence ID" value="RKD97664.1"/>
    <property type="molecule type" value="Genomic_DNA"/>
</dbReference>
<feature type="domain" description="HTH bat-type" evidence="4">
    <location>
        <begin position="215"/>
        <end position="265"/>
    </location>
</feature>
<gene>
    <name evidence="6" type="ORF">ATJ93_0654</name>
</gene>
<feature type="compositionally biased region" description="Gly residues" evidence="3">
    <location>
        <begin position="296"/>
        <end position="310"/>
    </location>
</feature>
<accession>A0A419WQH3</accession>
<evidence type="ECO:0000256" key="3">
    <source>
        <dbReference type="SAM" id="MobiDB-lite"/>
    </source>
</evidence>
<dbReference type="InterPro" id="IPR007050">
    <property type="entry name" value="HTH_bacterioopsin"/>
</dbReference>
<dbReference type="PANTHER" id="PTHR34236">
    <property type="entry name" value="DIMETHYL SULFOXIDE REDUCTASE TRANSCRIPTIONAL ACTIVATOR"/>
    <property type="match status" value="1"/>
</dbReference>
<feature type="domain" description="Bacterioopsin transcriptional activator GAF and HTH associated" evidence="5">
    <location>
        <begin position="80"/>
        <end position="210"/>
    </location>
</feature>
<keyword evidence="1" id="KW-0805">Transcription regulation</keyword>
<dbReference type="Proteomes" id="UP000283805">
    <property type="component" value="Unassembled WGS sequence"/>
</dbReference>
<comment type="caution">
    <text evidence="6">The sequence shown here is derived from an EMBL/GenBank/DDBJ whole genome shotgun (WGS) entry which is preliminary data.</text>
</comment>
<protein>
    <submittedName>
        <fullName evidence="6">Putative DNA binding protein</fullName>
    </submittedName>
</protein>
<dbReference type="PANTHER" id="PTHR34236:SF1">
    <property type="entry name" value="DIMETHYL SULFOXIDE REDUCTASE TRANSCRIPTIONAL ACTIVATOR"/>
    <property type="match status" value="1"/>
</dbReference>
<feature type="compositionally biased region" description="Polar residues" evidence="3">
    <location>
        <begin position="30"/>
        <end position="39"/>
    </location>
</feature>
<dbReference type="Pfam" id="PF04967">
    <property type="entry name" value="HTH_10"/>
    <property type="match status" value="1"/>
</dbReference>
<name>A0A419WQH3_9EURY</name>
<sequence>MNVLPNEPYVQSCSTFGAYRSVLERKATQIETNGDSNRVGTGAPPAPFDRARESEPQMSVIATVSIPASEFPLGSVLESERDRDATVTVETTVPADEGSLPYLWVPADVADAVVDDLEDNGNVTDAAVVDELEDSVLVKIDWDDRVDGVLEAIRGSDAIVTSAAGTASQWTFRLRFPSYEDLSEFYTACVEDDVSIELAQLHEAVGSDHRRRFGLTNAQRDLVVAAYEAGYFDVPRKTTLVELGERLGISDSAVSQRLRRGLAELINATLVVEPQSRSRSRPLSSDGGPDRFRTGAGAGSGSGPDTGTGPGPEESPEP</sequence>